<dbReference type="GO" id="GO:0033539">
    <property type="term" value="P:fatty acid beta-oxidation using acyl-CoA dehydrogenase"/>
    <property type="evidence" value="ECO:0007669"/>
    <property type="project" value="TreeGrafter"/>
</dbReference>
<dbReference type="SUPFAM" id="SSF47203">
    <property type="entry name" value="Acyl-CoA dehydrogenase C-terminal domain-like"/>
    <property type="match status" value="1"/>
</dbReference>
<reference evidence="5 6" key="1">
    <citation type="submission" date="2018-08" db="EMBL/GenBank/DDBJ databases">
        <title>Genomic Encyclopedia of Archaeal and Bacterial Type Strains, Phase II (KMG-II): from individual species to whole genera.</title>
        <authorList>
            <person name="Goeker M."/>
        </authorList>
    </citation>
    <scope>NUCLEOTIDE SEQUENCE [LARGE SCALE GENOMIC DNA]</scope>
    <source>
        <strain evidence="5 6">DSM 45791</strain>
    </source>
</reference>
<feature type="domain" description="Acyl-CoA dehydrogenase C-terminal" evidence="4">
    <location>
        <begin position="229"/>
        <end position="355"/>
    </location>
</feature>
<name>A0A3E0GWN3_9PSEU</name>
<dbReference type="Gene3D" id="1.10.540.10">
    <property type="entry name" value="Acyl-CoA dehydrogenase/oxidase, N-terminal domain"/>
    <property type="match status" value="1"/>
</dbReference>
<dbReference type="GO" id="GO:0050660">
    <property type="term" value="F:flavin adenine dinucleotide binding"/>
    <property type="evidence" value="ECO:0007669"/>
    <property type="project" value="InterPro"/>
</dbReference>
<sequence>MGQLLTAAVGVAALAAKHATTADRDRRVPAEVAEAVVEAGFARHFVPASRGGDAGSFTELTRAVAAVGEGCTATAWIAALLAAAARMTAHLPDEGQAEVWSDGADTVVVAALVPFGKAEPVEGGWRLSGEWPYISGVDFADWALVCGNVLTDGKPAPHYFAVPRAEHKVVDTWFTLGMRGTGSNTLVLEDVVVPASRVTARDSVIDGRGSSSPAPCHNVPLRAVNGLPFCAPALGAARAMLSGWTASTGQKIRNGATAGRPVDKSALSLTLAEAAGEIEVVELLLSRAAEIADRADVTSGETARSARDYALAIRHLRSAVDRLFAAGGTSVQTESSPLARIWRDVHAIASHMVIQLEPAALAYAEEVLR</sequence>
<comment type="caution">
    <text evidence="5">The sequence shown here is derived from an EMBL/GenBank/DDBJ whole genome shotgun (WGS) entry which is preliminary data.</text>
</comment>
<evidence type="ECO:0000256" key="2">
    <source>
        <dbReference type="ARBA" id="ARBA00049661"/>
    </source>
</evidence>
<dbReference type="OrthoDB" id="3402961at2"/>
<dbReference type="AlphaFoldDB" id="A0A3E0GWN3"/>
<accession>A0A3E0GWN3</accession>
<dbReference type="Proteomes" id="UP000256269">
    <property type="component" value="Unassembled WGS sequence"/>
</dbReference>
<dbReference type="PANTHER" id="PTHR48083:SF19">
    <property type="entry name" value="FLAVIN-DEPENDENT MONOOXYGENASE, OXYGENASE SUBUNIT HSAA"/>
    <property type="match status" value="1"/>
</dbReference>
<evidence type="ECO:0000256" key="1">
    <source>
        <dbReference type="ARBA" id="ARBA00023002"/>
    </source>
</evidence>
<keyword evidence="1" id="KW-0560">Oxidoreductase</keyword>
<dbReference type="InterPro" id="IPR036250">
    <property type="entry name" value="AcylCo_DH-like_C"/>
</dbReference>
<evidence type="ECO:0000259" key="3">
    <source>
        <dbReference type="Pfam" id="PF02771"/>
    </source>
</evidence>
<dbReference type="Pfam" id="PF02771">
    <property type="entry name" value="Acyl-CoA_dh_N"/>
    <property type="match status" value="1"/>
</dbReference>
<evidence type="ECO:0000313" key="6">
    <source>
        <dbReference type="Proteomes" id="UP000256269"/>
    </source>
</evidence>
<dbReference type="Gene3D" id="2.40.110.10">
    <property type="entry name" value="Butyryl-CoA Dehydrogenase, subunit A, domain 2"/>
    <property type="match status" value="1"/>
</dbReference>
<dbReference type="InterPro" id="IPR013107">
    <property type="entry name" value="Acyl-CoA_DH_C"/>
</dbReference>
<proteinExistence type="inferred from homology"/>
<dbReference type="GO" id="GO:0005737">
    <property type="term" value="C:cytoplasm"/>
    <property type="evidence" value="ECO:0007669"/>
    <property type="project" value="TreeGrafter"/>
</dbReference>
<dbReference type="PIRSF" id="PIRSF016578">
    <property type="entry name" value="HsaA"/>
    <property type="match status" value="1"/>
</dbReference>
<keyword evidence="6" id="KW-1185">Reference proteome</keyword>
<keyword evidence="5" id="KW-0503">Monooxygenase</keyword>
<dbReference type="InterPro" id="IPR013786">
    <property type="entry name" value="AcylCoA_DH/ox_N"/>
</dbReference>
<dbReference type="InterPro" id="IPR050741">
    <property type="entry name" value="Acyl-CoA_dehydrogenase"/>
</dbReference>
<dbReference type="PANTHER" id="PTHR48083">
    <property type="entry name" value="MEDIUM-CHAIN SPECIFIC ACYL-COA DEHYDROGENASE, MITOCHONDRIAL-RELATED"/>
    <property type="match status" value="1"/>
</dbReference>
<comment type="similarity">
    <text evidence="2">Belongs to the HpaH/HsaA monooxygenase family.</text>
</comment>
<gene>
    <name evidence="5" type="ORF">BCF44_12194</name>
</gene>
<dbReference type="RefSeq" id="WP_116180670.1">
    <property type="nucleotide sequence ID" value="NZ_CP144375.1"/>
</dbReference>
<dbReference type="SUPFAM" id="SSF56645">
    <property type="entry name" value="Acyl-CoA dehydrogenase NM domain-like"/>
    <property type="match status" value="1"/>
</dbReference>
<dbReference type="InterPro" id="IPR046373">
    <property type="entry name" value="Acyl-CoA_Oxase/DH_mid-dom_sf"/>
</dbReference>
<dbReference type="InterPro" id="IPR009100">
    <property type="entry name" value="AcylCoA_DH/oxidase_NM_dom_sf"/>
</dbReference>
<evidence type="ECO:0000259" key="4">
    <source>
        <dbReference type="Pfam" id="PF08028"/>
    </source>
</evidence>
<dbReference type="InterPro" id="IPR037069">
    <property type="entry name" value="AcylCoA_DH/ox_N_sf"/>
</dbReference>
<organism evidence="5 6">
    <name type="scientific">Kutzneria buriramensis</name>
    <dbReference type="NCBI Taxonomy" id="1045776"/>
    <lineage>
        <taxon>Bacteria</taxon>
        <taxon>Bacillati</taxon>
        <taxon>Actinomycetota</taxon>
        <taxon>Actinomycetes</taxon>
        <taxon>Pseudonocardiales</taxon>
        <taxon>Pseudonocardiaceae</taxon>
        <taxon>Kutzneria</taxon>
    </lineage>
</organism>
<evidence type="ECO:0000313" key="5">
    <source>
        <dbReference type="EMBL" id="REH32545.1"/>
    </source>
</evidence>
<dbReference type="Gene3D" id="1.20.140.10">
    <property type="entry name" value="Butyryl-CoA Dehydrogenase, subunit A, domain 3"/>
    <property type="match status" value="1"/>
</dbReference>
<dbReference type="EMBL" id="QUNO01000021">
    <property type="protein sequence ID" value="REH32545.1"/>
    <property type="molecule type" value="Genomic_DNA"/>
</dbReference>
<feature type="domain" description="Acyl-CoA dehydrogenase/oxidase N-terminal" evidence="3">
    <location>
        <begin position="15"/>
        <end position="94"/>
    </location>
</feature>
<dbReference type="Pfam" id="PF08028">
    <property type="entry name" value="Acyl-CoA_dh_2"/>
    <property type="match status" value="1"/>
</dbReference>
<protein>
    <submittedName>
        <fullName evidence="5">Two-component flavin-dependent monooxygenase</fullName>
    </submittedName>
</protein>
<dbReference type="GO" id="GO:0016712">
    <property type="term" value="F:oxidoreductase activity, acting on paired donors, with incorporation or reduction of molecular oxygen, reduced flavin or flavoprotein as one donor, and incorporation of one atom of oxygen"/>
    <property type="evidence" value="ECO:0007669"/>
    <property type="project" value="TreeGrafter"/>
</dbReference>
<dbReference type="GO" id="GO:0003995">
    <property type="term" value="F:acyl-CoA dehydrogenase activity"/>
    <property type="evidence" value="ECO:0007669"/>
    <property type="project" value="TreeGrafter"/>
</dbReference>